<dbReference type="GO" id="GO:0016746">
    <property type="term" value="F:acyltransferase activity"/>
    <property type="evidence" value="ECO:0007669"/>
    <property type="project" value="InterPro"/>
</dbReference>
<dbReference type="EMBL" id="CACTIH010009110">
    <property type="protein sequence ID" value="CAA3024546.1"/>
    <property type="molecule type" value="Genomic_DNA"/>
</dbReference>
<gene>
    <name evidence="4" type="ORF">OLEA9_A001604</name>
</gene>
<evidence type="ECO:0000259" key="3">
    <source>
        <dbReference type="PROSITE" id="PS51826"/>
    </source>
</evidence>
<dbReference type="InterPro" id="IPR004167">
    <property type="entry name" value="PSBD"/>
</dbReference>
<dbReference type="Gramene" id="OE9A001604T4">
    <property type="protein sequence ID" value="OE9A001604C4"/>
    <property type="gene ID" value="OE9A001604"/>
</dbReference>
<feature type="domain" description="Peripheral subunit-binding (PSBD)" evidence="3">
    <location>
        <begin position="25"/>
        <end position="62"/>
    </location>
</feature>
<protein>
    <submittedName>
        <fullName evidence="4">Dihydrolipoyllysine-residue acetyltransferase component 1 of pyruvate dehydrogenase complex</fullName>
    </submittedName>
</protein>
<dbReference type="PANTHER" id="PTHR23151">
    <property type="entry name" value="DIHYDROLIPOAMIDE ACETYL/SUCCINYL-TRANSFERASE-RELATED"/>
    <property type="match status" value="1"/>
</dbReference>
<dbReference type="SUPFAM" id="SSF47005">
    <property type="entry name" value="Peripheral subunit-binding domain of 2-oxo acid dehydrogenase complex"/>
    <property type="match status" value="1"/>
</dbReference>
<dbReference type="OrthoDB" id="537444at2759"/>
<dbReference type="GO" id="GO:0005739">
    <property type="term" value="C:mitochondrion"/>
    <property type="evidence" value="ECO:0007669"/>
    <property type="project" value="TreeGrafter"/>
</dbReference>
<comment type="caution">
    <text evidence="4">The sequence shown here is derived from an EMBL/GenBank/DDBJ whole genome shotgun (WGS) entry which is preliminary data.</text>
</comment>
<evidence type="ECO:0000256" key="2">
    <source>
        <dbReference type="SAM" id="MobiDB-lite"/>
    </source>
</evidence>
<dbReference type="Gramene" id="OE9A001604T2">
    <property type="protein sequence ID" value="OE9A001604C2"/>
    <property type="gene ID" value="OE9A001604"/>
</dbReference>
<feature type="compositionally biased region" description="Low complexity" evidence="2">
    <location>
        <begin position="79"/>
        <end position="97"/>
    </location>
</feature>
<feature type="compositionally biased region" description="Basic and acidic residues" evidence="2">
    <location>
        <begin position="1"/>
        <end position="18"/>
    </location>
</feature>
<dbReference type="GO" id="GO:0006086">
    <property type="term" value="P:pyruvate decarboxylation to acetyl-CoA"/>
    <property type="evidence" value="ECO:0007669"/>
    <property type="project" value="InterPro"/>
</dbReference>
<dbReference type="InterPro" id="IPR045257">
    <property type="entry name" value="E2/Pdx1"/>
</dbReference>
<dbReference type="InterPro" id="IPR036625">
    <property type="entry name" value="E3-bd_dom_sf"/>
</dbReference>
<dbReference type="AlphaFoldDB" id="A0A8S0V2B5"/>
<comment type="similarity">
    <text evidence="1">Belongs to the 2-oxoacid dehydrogenase family.</text>
</comment>
<dbReference type="Gramene" id="OE9A001604T1">
    <property type="protein sequence ID" value="OE9A001604C1"/>
    <property type="gene ID" value="OE9A001604"/>
</dbReference>
<keyword evidence="5" id="KW-1185">Reference proteome</keyword>
<feature type="region of interest" description="Disordered" evidence="2">
    <location>
        <begin position="64"/>
        <end position="97"/>
    </location>
</feature>
<feature type="region of interest" description="Disordered" evidence="2">
    <location>
        <begin position="1"/>
        <end position="22"/>
    </location>
</feature>
<name>A0A8S0V2B5_OLEEU</name>
<sequence length="133" mass="14387">MGVKEEKSVQRSTTKDIKTQTSFTRISPASKLLITEHGLDALSIMASGPHGTLLKGDVLSAIKSGKGSSRISETEKNISQSSSLHPSTSSSTLLGSKSDVQQTDAYEDLPNSQIRKVFIYFLLSLIFLLSTVR</sequence>
<dbReference type="PROSITE" id="PS51826">
    <property type="entry name" value="PSBD"/>
    <property type="match status" value="1"/>
</dbReference>
<keyword evidence="4" id="KW-0670">Pyruvate</keyword>
<dbReference type="Proteomes" id="UP000594638">
    <property type="component" value="Unassembled WGS sequence"/>
</dbReference>
<dbReference type="GO" id="GO:0045254">
    <property type="term" value="C:pyruvate dehydrogenase complex"/>
    <property type="evidence" value="ECO:0007669"/>
    <property type="project" value="InterPro"/>
</dbReference>
<dbReference type="Gene3D" id="4.10.320.10">
    <property type="entry name" value="E3-binding domain"/>
    <property type="match status" value="1"/>
</dbReference>
<dbReference type="Pfam" id="PF02817">
    <property type="entry name" value="E3_binding"/>
    <property type="match status" value="1"/>
</dbReference>
<dbReference type="PANTHER" id="PTHR23151:SF90">
    <property type="entry name" value="DIHYDROLIPOYLLYSINE-RESIDUE ACETYLTRANSFERASE COMPONENT OF PYRUVATE DEHYDROGENASE COMPLEX, MITOCHONDRIAL-RELATED"/>
    <property type="match status" value="1"/>
</dbReference>
<proteinExistence type="inferred from homology"/>
<reference evidence="4 5" key="1">
    <citation type="submission" date="2019-12" db="EMBL/GenBank/DDBJ databases">
        <authorList>
            <person name="Alioto T."/>
            <person name="Alioto T."/>
            <person name="Gomez Garrido J."/>
        </authorList>
    </citation>
    <scope>NUCLEOTIDE SEQUENCE [LARGE SCALE GENOMIC DNA]</scope>
</reference>
<organism evidence="4 5">
    <name type="scientific">Olea europaea subsp. europaea</name>
    <dbReference type="NCBI Taxonomy" id="158383"/>
    <lineage>
        <taxon>Eukaryota</taxon>
        <taxon>Viridiplantae</taxon>
        <taxon>Streptophyta</taxon>
        <taxon>Embryophyta</taxon>
        <taxon>Tracheophyta</taxon>
        <taxon>Spermatophyta</taxon>
        <taxon>Magnoliopsida</taxon>
        <taxon>eudicotyledons</taxon>
        <taxon>Gunneridae</taxon>
        <taxon>Pentapetalae</taxon>
        <taxon>asterids</taxon>
        <taxon>lamiids</taxon>
        <taxon>Lamiales</taxon>
        <taxon>Oleaceae</taxon>
        <taxon>Oleeae</taxon>
        <taxon>Olea</taxon>
    </lineage>
</organism>
<dbReference type="Gramene" id="OE9A001604T3">
    <property type="protein sequence ID" value="OE9A001604C3"/>
    <property type="gene ID" value="OE9A001604"/>
</dbReference>
<evidence type="ECO:0000313" key="5">
    <source>
        <dbReference type="Proteomes" id="UP000594638"/>
    </source>
</evidence>
<evidence type="ECO:0000256" key="1">
    <source>
        <dbReference type="ARBA" id="ARBA00007317"/>
    </source>
</evidence>
<evidence type="ECO:0000313" key="4">
    <source>
        <dbReference type="EMBL" id="CAA3024546.1"/>
    </source>
</evidence>
<accession>A0A8S0V2B5</accession>